<keyword evidence="2" id="KW-0472">Membrane</keyword>
<dbReference type="Gene3D" id="2.60.40.10">
    <property type="entry name" value="Immunoglobulins"/>
    <property type="match status" value="1"/>
</dbReference>
<reference evidence="3" key="2">
    <citation type="submission" date="2020-11" db="EMBL/GenBank/DDBJ databases">
        <authorList>
            <person name="McCartney M.A."/>
            <person name="Auch B."/>
            <person name="Kono T."/>
            <person name="Mallez S."/>
            <person name="Becker A."/>
            <person name="Gohl D.M."/>
            <person name="Silverstein K.A.T."/>
            <person name="Koren S."/>
            <person name="Bechman K.B."/>
            <person name="Herman A."/>
            <person name="Abrahante J.E."/>
            <person name="Garbe J."/>
        </authorList>
    </citation>
    <scope>NUCLEOTIDE SEQUENCE</scope>
    <source>
        <strain evidence="3">Duluth1</strain>
        <tissue evidence="3">Whole animal</tissue>
    </source>
</reference>
<keyword evidence="2" id="KW-0812">Transmembrane</keyword>
<reference evidence="3" key="1">
    <citation type="journal article" date="2019" name="bioRxiv">
        <title>The Genome of the Zebra Mussel, Dreissena polymorpha: A Resource for Invasive Species Research.</title>
        <authorList>
            <person name="McCartney M.A."/>
            <person name="Auch B."/>
            <person name="Kono T."/>
            <person name="Mallez S."/>
            <person name="Zhang Y."/>
            <person name="Obille A."/>
            <person name="Becker A."/>
            <person name="Abrahante J.E."/>
            <person name="Garbe J."/>
            <person name="Badalamenti J.P."/>
            <person name="Herman A."/>
            <person name="Mangelson H."/>
            <person name="Liachko I."/>
            <person name="Sullivan S."/>
            <person name="Sone E.D."/>
            <person name="Koren S."/>
            <person name="Silverstein K.A.T."/>
            <person name="Beckman K.B."/>
            <person name="Gohl D.M."/>
        </authorList>
    </citation>
    <scope>NUCLEOTIDE SEQUENCE</scope>
    <source>
        <strain evidence="3">Duluth1</strain>
        <tissue evidence="3">Whole animal</tissue>
    </source>
</reference>
<evidence type="ECO:0000313" key="3">
    <source>
        <dbReference type="EMBL" id="KAH3866468.1"/>
    </source>
</evidence>
<sequence>MPVQAETCTTGKPERRVCPDYITYRMMSLMLIVIVLKAIHVVDTTEVHIDVKGDIQKGNNITLECSTNATDLTFSFENTVGEKKDVNVAECVFNTPHFFFISETYLAMYNIHMTEKGCILTIINLSTKQYGVYTCFETYPPKNKASVRVEEQNRTAQDTITFARDDTVIADTRIVIGVVVGIIIVIIIVVSILIYRRRQTTKRVSEPHPVPISPQDVSNDIAENTQPSMEKIDETQDHNGRDDNSTAMSLIGITITDQETTAQNTSDIDEQQKTPLLKDASGKVNEIGPINTPVEIHSDSMADEKPDTDFEHLSAASMLSVQKIDGDEDVVDINSTGQHQLDESNLTRESHSSDDSYYGKEYNQQAVCSPGTKSLYRGRQTLHIPQQNRIPSTNRRNK</sequence>
<feature type="compositionally biased region" description="Polar residues" evidence="1">
    <location>
        <begin position="383"/>
        <end position="398"/>
    </location>
</feature>
<evidence type="ECO:0000313" key="4">
    <source>
        <dbReference type="Proteomes" id="UP000828390"/>
    </source>
</evidence>
<dbReference type="EMBL" id="JAIWYP010000002">
    <property type="protein sequence ID" value="KAH3866468.1"/>
    <property type="molecule type" value="Genomic_DNA"/>
</dbReference>
<evidence type="ECO:0000256" key="2">
    <source>
        <dbReference type="SAM" id="Phobius"/>
    </source>
</evidence>
<comment type="caution">
    <text evidence="3">The sequence shown here is derived from an EMBL/GenBank/DDBJ whole genome shotgun (WGS) entry which is preliminary data.</text>
</comment>
<proteinExistence type="predicted"/>
<evidence type="ECO:0000256" key="1">
    <source>
        <dbReference type="SAM" id="MobiDB-lite"/>
    </source>
</evidence>
<organism evidence="3 4">
    <name type="scientific">Dreissena polymorpha</name>
    <name type="common">Zebra mussel</name>
    <name type="synonym">Mytilus polymorpha</name>
    <dbReference type="NCBI Taxonomy" id="45954"/>
    <lineage>
        <taxon>Eukaryota</taxon>
        <taxon>Metazoa</taxon>
        <taxon>Spiralia</taxon>
        <taxon>Lophotrochozoa</taxon>
        <taxon>Mollusca</taxon>
        <taxon>Bivalvia</taxon>
        <taxon>Autobranchia</taxon>
        <taxon>Heteroconchia</taxon>
        <taxon>Euheterodonta</taxon>
        <taxon>Imparidentia</taxon>
        <taxon>Neoheterodontei</taxon>
        <taxon>Myida</taxon>
        <taxon>Dreissenoidea</taxon>
        <taxon>Dreissenidae</taxon>
        <taxon>Dreissena</taxon>
    </lineage>
</organism>
<accession>A0A9D4LXE7</accession>
<gene>
    <name evidence="3" type="ORF">DPMN_029532</name>
</gene>
<name>A0A9D4LXE7_DREPO</name>
<dbReference type="Proteomes" id="UP000828390">
    <property type="component" value="Unassembled WGS sequence"/>
</dbReference>
<keyword evidence="4" id="KW-1185">Reference proteome</keyword>
<feature type="region of interest" description="Disordered" evidence="1">
    <location>
        <begin position="336"/>
        <end position="398"/>
    </location>
</feature>
<feature type="compositionally biased region" description="Basic and acidic residues" evidence="1">
    <location>
        <begin position="340"/>
        <end position="358"/>
    </location>
</feature>
<keyword evidence="2" id="KW-1133">Transmembrane helix</keyword>
<feature type="transmembrane region" description="Helical" evidence="2">
    <location>
        <begin position="174"/>
        <end position="195"/>
    </location>
</feature>
<dbReference type="InterPro" id="IPR013783">
    <property type="entry name" value="Ig-like_fold"/>
</dbReference>
<dbReference type="AlphaFoldDB" id="A0A9D4LXE7"/>
<feature type="transmembrane region" description="Helical" evidence="2">
    <location>
        <begin position="22"/>
        <end position="42"/>
    </location>
</feature>
<protein>
    <submittedName>
        <fullName evidence="3">Uncharacterized protein</fullName>
    </submittedName>
</protein>